<dbReference type="SUPFAM" id="SSF47413">
    <property type="entry name" value="lambda repressor-like DNA-binding domains"/>
    <property type="match status" value="1"/>
</dbReference>
<dbReference type="Pfam" id="PF13464">
    <property type="entry name" value="RodZ_C"/>
    <property type="match status" value="1"/>
</dbReference>
<gene>
    <name evidence="4" type="ORF">SAMN04488113_13219</name>
</gene>
<feature type="compositionally biased region" description="Acidic residues" evidence="1">
    <location>
        <begin position="180"/>
        <end position="191"/>
    </location>
</feature>
<dbReference type="PANTHER" id="PTHR34475:SF1">
    <property type="entry name" value="CYTOSKELETON PROTEIN RODZ"/>
    <property type="match status" value="1"/>
</dbReference>
<dbReference type="GO" id="GO:0003677">
    <property type="term" value="F:DNA binding"/>
    <property type="evidence" value="ECO:0007669"/>
    <property type="project" value="InterPro"/>
</dbReference>
<protein>
    <submittedName>
        <fullName evidence="4">Protein RodZ, contains Xre-like HTH and DUF4115 domains</fullName>
    </submittedName>
</protein>
<feature type="transmembrane region" description="Helical" evidence="2">
    <location>
        <begin position="110"/>
        <end position="130"/>
    </location>
</feature>
<dbReference type="STRING" id="1130080.SAMN04488113_13219"/>
<evidence type="ECO:0000256" key="1">
    <source>
        <dbReference type="SAM" id="MobiDB-lite"/>
    </source>
</evidence>
<feature type="region of interest" description="Disordered" evidence="1">
    <location>
        <begin position="155"/>
        <end position="216"/>
    </location>
</feature>
<feature type="compositionally biased region" description="Acidic residues" evidence="1">
    <location>
        <begin position="155"/>
        <end position="169"/>
    </location>
</feature>
<dbReference type="Gene3D" id="1.10.260.40">
    <property type="entry name" value="lambda repressor-like DNA-binding domains"/>
    <property type="match status" value="1"/>
</dbReference>
<keyword evidence="2" id="KW-0812">Transmembrane</keyword>
<dbReference type="InterPro" id="IPR010982">
    <property type="entry name" value="Lambda_DNA-bd_dom_sf"/>
</dbReference>
<dbReference type="InterPro" id="IPR050400">
    <property type="entry name" value="Bact_Cytoskel_RodZ"/>
</dbReference>
<feature type="compositionally biased region" description="Polar residues" evidence="1">
    <location>
        <begin position="170"/>
        <end position="179"/>
    </location>
</feature>
<feature type="domain" description="Cytoskeleton protein RodZ-like C-terminal" evidence="3">
    <location>
        <begin position="226"/>
        <end position="293"/>
    </location>
</feature>
<dbReference type="RefSeq" id="WP_091635765.1">
    <property type="nucleotide sequence ID" value="NZ_FNYW01000032.1"/>
</dbReference>
<evidence type="ECO:0000313" key="5">
    <source>
        <dbReference type="Proteomes" id="UP000198564"/>
    </source>
</evidence>
<keyword evidence="2" id="KW-1133">Transmembrane helix</keyword>
<dbReference type="CDD" id="cd00093">
    <property type="entry name" value="HTH_XRE"/>
    <property type="match status" value="1"/>
</dbReference>
<dbReference type="PANTHER" id="PTHR34475">
    <property type="match status" value="1"/>
</dbReference>
<evidence type="ECO:0000259" key="3">
    <source>
        <dbReference type="Pfam" id="PF13464"/>
    </source>
</evidence>
<dbReference type="InterPro" id="IPR025194">
    <property type="entry name" value="RodZ-like_C"/>
</dbReference>
<reference evidence="5" key="1">
    <citation type="submission" date="2016-10" db="EMBL/GenBank/DDBJ databases">
        <authorList>
            <person name="Varghese N."/>
            <person name="Submissions S."/>
        </authorList>
    </citation>
    <scope>NUCLEOTIDE SEQUENCE [LARGE SCALE GENOMIC DNA]</scope>
    <source>
        <strain evidence="5">DSM 25751</strain>
    </source>
</reference>
<sequence>MNEIGDKLKEARKAKGYSLDDLQQKTKIQKRYLIAVEEGNLDILPGSFYARAFIKQYADSVGLNGEDLINEHMDALPETNNENYKQNVQNTQTRKKTKSSGFLATIKDSFPTILIVLLVIAIVFAIYLAVTAGDNDQLDSFINEDESSDVIEVADNDEVSNELDEETSNEEITNKSTESGETEDKEEPAEETNDKQDQTLTEVSSTETSTTYSVSGLKPSERAVVLKANGGNSWSSITIDGETAQGTIKDGESLSGPTGDSNSKINIVVGNASVTTIELNGQEVPYNTSETEAVRQEVIIEFE</sequence>
<name>A0A1H6UGD1_9LACT</name>
<evidence type="ECO:0000313" key="4">
    <source>
        <dbReference type="EMBL" id="SEI91448.1"/>
    </source>
</evidence>
<feature type="compositionally biased region" description="Low complexity" evidence="1">
    <location>
        <begin position="201"/>
        <end position="215"/>
    </location>
</feature>
<dbReference type="Pfam" id="PF13413">
    <property type="entry name" value="HTH_25"/>
    <property type="match status" value="1"/>
</dbReference>
<dbReference type="Proteomes" id="UP000198564">
    <property type="component" value="Unassembled WGS sequence"/>
</dbReference>
<accession>A0A1H6UGD1</accession>
<dbReference type="InterPro" id="IPR001387">
    <property type="entry name" value="Cro/C1-type_HTH"/>
</dbReference>
<keyword evidence="2" id="KW-0472">Membrane</keyword>
<evidence type="ECO:0000256" key="2">
    <source>
        <dbReference type="SAM" id="Phobius"/>
    </source>
</evidence>
<dbReference type="EMBL" id="FNYW01000032">
    <property type="protein sequence ID" value="SEI91448.1"/>
    <property type="molecule type" value="Genomic_DNA"/>
</dbReference>
<keyword evidence="5" id="KW-1185">Reference proteome</keyword>
<dbReference type="OrthoDB" id="9797543at2"/>
<organism evidence="4 5">
    <name type="scientific">Alkalibacterium gilvum</name>
    <dbReference type="NCBI Taxonomy" id="1130080"/>
    <lineage>
        <taxon>Bacteria</taxon>
        <taxon>Bacillati</taxon>
        <taxon>Bacillota</taxon>
        <taxon>Bacilli</taxon>
        <taxon>Lactobacillales</taxon>
        <taxon>Carnobacteriaceae</taxon>
        <taxon>Alkalibacterium</taxon>
    </lineage>
</organism>
<proteinExistence type="predicted"/>
<dbReference type="AlphaFoldDB" id="A0A1H6UGD1"/>